<comment type="function">
    <text evidence="7">Converts cob(I)alamin to adenosylcobalamin (adenosylcob(III)alamin), a coenzyme for methylmalonyl-CoA mutase, therefore participates in the final step of the vitamin B12 conversion. Generates adenosylcobalamin (AdoCbl) and directly delivers the cofactor to MUT in a transfer that is stimulated by ATP-binding to MMAB and gated by MMAA.</text>
</comment>
<keyword evidence="3 10" id="KW-0808">Transferase</keyword>
<evidence type="ECO:0000313" key="13">
    <source>
        <dbReference type="RefSeq" id="XP_015519476.1"/>
    </source>
</evidence>
<dbReference type="RefSeq" id="XP_015519476.1">
    <property type="nucleotide sequence ID" value="XM_015663990.2"/>
</dbReference>
<dbReference type="Proteomes" id="UP000829291">
    <property type="component" value="Chromosome 5"/>
</dbReference>
<dbReference type="InParanoid" id="A0A6J0BX34"/>
<evidence type="ECO:0000259" key="11">
    <source>
        <dbReference type="Pfam" id="PF01923"/>
    </source>
</evidence>
<comment type="catalytic activity">
    <reaction evidence="6">
        <text>cob(I)alamin-[corrinoid adenosyltransferase] + ATP = apo-[corrinoid adenosyltransferase] + adenosylcob(III)alamin + triphosphate</text>
        <dbReference type="Rhea" id="RHEA:56796"/>
        <dbReference type="Rhea" id="RHEA-COMP:14743"/>
        <dbReference type="Rhea" id="RHEA-COMP:14744"/>
        <dbReference type="ChEBI" id="CHEBI:18036"/>
        <dbReference type="ChEBI" id="CHEBI:18408"/>
        <dbReference type="ChEBI" id="CHEBI:30616"/>
        <dbReference type="ChEBI" id="CHEBI:60488"/>
        <dbReference type="ChEBI" id="CHEBI:83228"/>
    </reaction>
    <physiologicalReaction direction="left-to-right" evidence="6">
        <dbReference type="Rhea" id="RHEA:56797"/>
    </physiologicalReaction>
</comment>
<keyword evidence="4 10" id="KW-0547">Nucleotide-binding</keyword>
<name>A0A6J0BX34_NEOLC</name>
<comment type="subunit">
    <text evidence="2">Homotrimer.</text>
</comment>
<evidence type="ECO:0000256" key="3">
    <source>
        <dbReference type="ARBA" id="ARBA00022679"/>
    </source>
</evidence>
<dbReference type="SUPFAM" id="SSF89028">
    <property type="entry name" value="Cobalamin adenosyltransferase-like"/>
    <property type="match status" value="1"/>
</dbReference>
<dbReference type="GeneID" id="107224076"/>
<dbReference type="AlphaFoldDB" id="A0A6J0BX34"/>
<keyword evidence="12" id="KW-1185">Reference proteome</keyword>
<dbReference type="Gene3D" id="1.20.1200.10">
    <property type="entry name" value="Cobalamin adenosyltransferase-like"/>
    <property type="match status" value="1"/>
</dbReference>
<dbReference type="GO" id="GO:0009235">
    <property type="term" value="P:cobalamin metabolic process"/>
    <property type="evidence" value="ECO:0007669"/>
    <property type="project" value="UniProtKB-ARBA"/>
</dbReference>
<dbReference type="OrthoDB" id="549173at2759"/>
<evidence type="ECO:0000256" key="6">
    <source>
        <dbReference type="ARBA" id="ARBA00051988"/>
    </source>
</evidence>
<evidence type="ECO:0000256" key="7">
    <source>
        <dbReference type="ARBA" id="ARBA00056747"/>
    </source>
</evidence>
<evidence type="ECO:0000256" key="5">
    <source>
        <dbReference type="ARBA" id="ARBA00022840"/>
    </source>
</evidence>
<evidence type="ECO:0000313" key="12">
    <source>
        <dbReference type="Proteomes" id="UP000829291"/>
    </source>
</evidence>
<protein>
    <recommendedName>
        <fullName evidence="8">Corrinoid adenosyltransferase MMAB</fullName>
    </recommendedName>
    <alternativeName>
        <fullName evidence="9">ATP:co(I)rrinoid adenosyltransferase MMAB</fullName>
    </alternativeName>
</protein>
<evidence type="ECO:0000256" key="9">
    <source>
        <dbReference type="ARBA" id="ARBA00075216"/>
    </source>
</evidence>
<keyword evidence="5 10" id="KW-0067">ATP-binding</keyword>
<proteinExistence type="inferred from homology"/>
<evidence type="ECO:0000256" key="8">
    <source>
        <dbReference type="ARBA" id="ARBA00071654"/>
    </source>
</evidence>
<dbReference type="GO" id="GO:0008817">
    <property type="term" value="F:corrinoid adenosyltransferase activity"/>
    <property type="evidence" value="ECO:0007669"/>
    <property type="project" value="UniProtKB-ARBA"/>
</dbReference>
<dbReference type="KEGG" id="nlo:107224076"/>
<gene>
    <name evidence="13" type="primary">LOC107224076</name>
</gene>
<dbReference type="FunFam" id="1.20.1200.10:FF:000001">
    <property type="entry name" value="Cob(I)yrinic acid a,c-diamide adenosyltransferase"/>
    <property type="match status" value="1"/>
</dbReference>
<evidence type="ECO:0000256" key="10">
    <source>
        <dbReference type="RuleBase" id="RU366026"/>
    </source>
</evidence>
<sequence length="232" mass="25937">MDAIRIALRRSNIIYKATVQASSRNCSRSRSQNTRVMSSVSQEALFSRDGNTGHGFIDTNDTKPKDDQIFNALGATDELSSYIGLAREFACDSNVQHPYVDKLKRVQMILFDLNHAISRSSPGRTKPFEAKHTKDLEEWIVEYATQLPPAEDYIIPGGGKACASLHVARTICKRAERSVALLVRDGALDGEAQVYLNRLSDFLLTISRIAAKCDERTENIYIPRAEVSEEKQ</sequence>
<evidence type="ECO:0000256" key="4">
    <source>
        <dbReference type="ARBA" id="ARBA00022741"/>
    </source>
</evidence>
<accession>A0A6J0BX34</accession>
<dbReference type="InterPro" id="IPR036451">
    <property type="entry name" value="CblAdoTrfase-like_sf"/>
</dbReference>
<dbReference type="PANTHER" id="PTHR12213">
    <property type="entry name" value="CORRINOID ADENOSYLTRANSFERASE"/>
    <property type="match status" value="1"/>
</dbReference>
<dbReference type="InterPro" id="IPR016030">
    <property type="entry name" value="CblAdoTrfase-like"/>
</dbReference>
<dbReference type="NCBIfam" id="TIGR00636">
    <property type="entry name" value="PduO_Nterm"/>
    <property type="match status" value="1"/>
</dbReference>
<reference evidence="13" key="1">
    <citation type="submission" date="2025-08" db="UniProtKB">
        <authorList>
            <consortium name="RefSeq"/>
        </authorList>
    </citation>
    <scope>IDENTIFICATION</scope>
    <source>
        <tissue evidence="13">Thorax and Abdomen</tissue>
    </source>
</reference>
<dbReference type="InterPro" id="IPR029499">
    <property type="entry name" value="PduO-typ"/>
</dbReference>
<comment type="similarity">
    <text evidence="1 10">Belongs to the Cob(I)alamin adenosyltransferase family.</text>
</comment>
<feature type="domain" description="Cobalamin adenosyltransferase-like" evidence="11">
    <location>
        <begin position="47"/>
        <end position="209"/>
    </location>
</feature>
<dbReference type="PANTHER" id="PTHR12213:SF0">
    <property type="entry name" value="CORRINOID ADENOSYLTRANSFERASE MMAB"/>
    <property type="match status" value="1"/>
</dbReference>
<dbReference type="Pfam" id="PF01923">
    <property type="entry name" value="Cob_adeno_trans"/>
    <property type="match status" value="1"/>
</dbReference>
<dbReference type="GO" id="GO:0005524">
    <property type="term" value="F:ATP binding"/>
    <property type="evidence" value="ECO:0007669"/>
    <property type="project" value="UniProtKB-UniRule"/>
</dbReference>
<evidence type="ECO:0000256" key="1">
    <source>
        <dbReference type="ARBA" id="ARBA00007487"/>
    </source>
</evidence>
<organism evidence="13">
    <name type="scientific">Neodiprion lecontei</name>
    <name type="common">Redheaded pine sawfly</name>
    <dbReference type="NCBI Taxonomy" id="441921"/>
    <lineage>
        <taxon>Eukaryota</taxon>
        <taxon>Metazoa</taxon>
        <taxon>Ecdysozoa</taxon>
        <taxon>Arthropoda</taxon>
        <taxon>Hexapoda</taxon>
        <taxon>Insecta</taxon>
        <taxon>Pterygota</taxon>
        <taxon>Neoptera</taxon>
        <taxon>Endopterygota</taxon>
        <taxon>Hymenoptera</taxon>
        <taxon>Tenthredinoidea</taxon>
        <taxon>Diprionidae</taxon>
        <taxon>Diprioninae</taxon>
        <taxon>Neodiprion</taxon>
    </lineage>
</organism>
<evidence type="ECO:0000256" key="2">
    <source>
        <dbReference type="ARBA" id="ARBA00011233"/>
    </source>
</evidence>